<dbReference type="EMBL" id="JBGBZN010000002">
    <property type="protein sequence ID" value="MEY9474277.1"/>
    <property type="molecule type" value="Genomic_DNA"/>
</dbReference>
<evidence type="ECO:0008006" key="3">
    <source>
        <dbReference type="Google" id="ProtNLM"/>
    </source>
</evidence>
<dbReference type="Proteomes" id="UP001565474">
    <property type="component" value="Unassembled WGS sequence"/>
</dbReference>
<sequence length="152" mass="17152">MSAPELQVVYRTDEEYTGQIRATVKSGPFSAAGAAWFDRINVKETFLVALRKFPLPENDPPTLEGGFWQSGNPKRLDQCHLRISIRPYDRRGTLLVHVDVSSEVWKTPDADLQNSASLRFRAEYPAVEAFTREFEEVLDGKREIAILTGIVA</sequence>
<dbReference type="RefSeq" id="WP_036041511.1">
    <property type="nucleotide sequence ID" value="NZ_JBGBYD010000002.1"/>
</dbReference>
<evidence type="ECO:0000313" key="1">
    <source>
        <dbReference type="EMBL" id="MEY9474277.1"/>
    </source>
</evidence>
<proteinExistence type="predicted"/>
<protein>
    <recommendedName>
        <fullName evidence="3">DUF1857 family protein</fullName>
    </recommendedName>
</protein>
<reference evidence="1 2" key="1">
    <citation type="submission" date="2024-07" db="EMBL/GenBank/DDBJ databases">
        <title>Genomic Encyclopedia of Type Strains, Phase V (KMG-V): Genome sequencing to study the core and pangenomes of soil and plant-associated prokaryotes.</title>
        <authorList>
            <person name="Whitman W."/>
        </authorList>
    </citation>
    <scope>NUCLEOTIDE SEQUENCE [LARGE SCALE GENOMIC DNA]</scope>
    <source>
        <strain evidence="1 2">USDA 222</strain>
    </source>
</reference>
<comment type="caution">
    <text evidence="1">The sequence shown here is derived from an EMBL/GenBank/DDBJ whole genome shotgun (WGS) entry which is preliminary data.</text>
</comment>
<gene>
    <name evidence="1" type="ORF">ABH992_006676</name>
</gene>
<organism evidence="1 2">
    <name type="scientific">Bradyrhizobium yuanmingense</name>
    <dbReference type="NCBI Taxonomy" id="108015"/>
    <lineage>
        <taxon>Bacteria</taxon>
        <taxon>Pseudomonadati</taxon>
        <taxon>Pseudomonadota</taxon>
        <taxon>Alphaproteobacteria</taxon>
        <taxon>Hyphomicrobiales</taxon>
        <taxon>Nitrobacteraceae</taxon>
        <taxon>Bradyrhizobium</taxon>
    </lineage>
</organism>
<evidence type="ECO:0000313" key="2">
    <source>
        <dbReference type="Proteomes" id="UP001565474"/>
    </source>
</evidence>
<keyword evidence="2" id="KW-1185">Reference proteome</keyword>
<name>A0ABV4GTP8_9BRAD</name>
<accession>A0ABV4GTP8</accession>